<protein>
    <submittedName>
        <fullName evidence="1">Uncharacterized protein</fullName>
    </submittedName>
</protein>
<dbReference type="Proteomes" id="UP000466431">
    <property type="component" value="Chromosome"/>
</dbReference>
<proteinExistence type="predicted"/>
<sequence length="314" mass="33275">MRFAEESRDPRLPPIIRRLTAPTRVAVRGRDGVGCATMAAALTGAGVPVSSEGADVEVVVIAEALKPEDRALISRDRPAVVVLNKADLTGFGADGPVALAYRRAAHIRALTGVPTAPMIALLADVDLNGDLVGALQTLRTQPADLTSTDAFVEAPHPLSREVREALLGALDRFGIAHAVLALDSGATAESLPGHLRRLSQLDRVVEHIHAAGAPLRYRRLRAAVGELRAVAAQSGDRRLAEMLVNDEATLAVMTAAVDVVEAVGMTVDRGDDPAAHLRRAVRWRRYGCGPVDALHRACAADISRGSLRLLGRSR</sequence>
<reference evidence="1 2" key="1">
    <citation type="journal article" date="2019" name="Emerg. Microbes Infect.">
        <title>Comprehensive subspecies identification of 175 nontuberculous mycobacteria species based on 7547 genomic profiles.</title>
        <authorList>
            <person name="Matsumoto Y."/>
            <person name="Kinjo T."/>
            <person name="Motooka D."/>
            <person name="Nabeya D."/>
            <person name="Jung N."/>
            <person name="Uechi K."/>
            <person name="Horii T."/>
            <person name="Iida T."/>
            <person name="Fujita J."/>
            <person name="Nakamura S."/>
        </authorList>
    </citation>
    <scope>NUCLEOTIDE SEQUENCE [LARGE SCALE GENOMIC DNA]</scope>
    <source>
        <strain evidence="1 2">JCM 18439</strain>
    </source>
</reference>
<evidence type="ECO:0000313" key="1">
    <source>
        <dbReference type="EMBL" id="BBY44732.1"/>
    </source>
</evidence>
<dbReference type="OrthoDB" id="4641839at2"/>
<dbReference type="STRING" id="1249101.BST21_14520"/>
<dbReference type="KEGG" id="mcee:MCEL_30270"/>
<dbReference type="RefSeq" id="WP_083003703.1">
    <property type="nucleotide sequence ID" value="NZ_AP022591.1"/>
</dbReference>
<dbReference type="EMBL" id="AP022591">
    <property type="protein sequence ID" value="BBY44732.1"/>
    <property type="molecule type" value="Genomic_DNA"/>
</dbReference>
<accession>A0A1X0BSN8</accession>
<keyword evidence="2" id="KW-1185">Reference proteome</keyword>
<name>A0A1X0BSN8_MYCCF</name>
<evidence type="ECO:0000313" key="2">
    <source>
        <dbReference type="Proteomes" id="UP000466431"/>
    </source>
</evidence>
<gene>
    <name evidence="1" type="ORF">MCEL_30270</name>
</gene>
<dbReference type="AlphaFoldDB" id="A0A1X0BSN8"/>
<organism evidence="1 2">
    <name type="scientific">Mycolicibacterium celeriflavum</name>
    <name type="common">Mycobacterium celeriflavum</name>
    <dbReference type="NCBI Taxonomy" id="1249101"/>
    <lineage>
        <taxon>Bacteria</taxon>
        <taxon>Bacillati</taxon>
        <taxon>Actinomycetota</taxon>
        <taxon>Actinomycetes</taxon>
        <taxon>Mycobacteriales</taxon>
        <taxon>Mycobacteriaceae</taxon>
        <taxon>Mycolicibacterium</taxon>
    </lineage>
</organism>